<keyword evidence="1" id="KW-0812">Transmembrane</keyword>
<comment type="caution">
    <text evidence="2">The sequence shown here is derived from an EMBL/GenBank/DDBJ whole genome shotgun (WGS) entry which is preliminary data.</text>
</comment>
<keyword evidence="1" id="KW-1133">Transmembrane helix</keyword>
<evidence type="ECO:0000256" key="1">
    <source>
        <dbReference type="SAM" id="Phobius"/>
    </source>
</evidence>
<dbReference type="NCBIfam" id="NF041644">
    <property type="entry name" value="CBO0543_fam"/>
    <property type="match status" value="1"/>
</dbReference>
<proteinExistence type="predicted"/>
<dbReference type="OrthoDB" id="1679483at2"/>
<feature type="transmembrane region" description="Helical" evidence="1">
    <location>
        <begin position="130"/>
        <end position="151"/>
    </location>
</feature>
<evidence type="ECO:0000313" key="2">
    <source>
        <dbReference type="EMBL" id="EKN64153.1"/>
    </source>
</evidence>
<feature type="transmembrane region" description="Helical" evidence="1">
    <location>
        <begin position="64"/>
        <end position="88"/>
    </location>
</feature>
<dbReference type="Proteomes" id="UP000006316">
    <property type="component" value="Unassembled WGS sequence"/>
</dbReference>
<feature type="transmembrane region" description="Helical" evidence="1">
    <location>
        <begin position="94"/>
        <end position="118"/>
    </location>
</feature>
<dbReference type="eggNOG" id="ENOG5032K78">
    <property type="taxonomic scope" value="Bacteria"/>
</dbReference>
<dbReference type="PATRIC" id="fig|1117379.3.peg.4911"/>
<dbReference type="InterPro" id="IPR048147">
    <property type="entry name" value="CBO0543-like"/>
</dbReference>
<keyword evidence="1" id="KW-0472">Membrane</keyword>
<name>K6D7U2_9BACI</name>
<organism evidence="2 3">
    <name type="scientific">Neobacillus bataviensis LMG 21833</name>
    <dbReference type="NCBI Taxonomy" id="1117379"/>
    <lineage>
        <taxon>Bacteria</taxon>
        <taxon>Bacillati</taxon>
        <taxon>Bacillota</taxon>
        <taxon>Bacilli</taxon>
        <taxon>Bacillales</taxon>
        <taxon>Bacillaceae</taxon>
        <taxon>Neobacillus</taxon>
    </lineage>
</organism>
<keyword evidence="3" id="KW-1185">Reference proteome</keyword>
<feature type="transmembrane region" description="Helical" evidence="1">
    <location>
        <begin position="157"/>
        <end position="175"/>
    </location>
</feature>
<accession>K6D7U2</accession>
<dbReference type="RefSeq" id="WP_007087725.1">
    <property type="nucleotide sequence ID" value="NZ_AJLS01000150.1"/>
</dbReference>
<sequence>MAFSEGIEQSKEGTQLFIEANKIMSEAVVNHFLFTWQWWFGIGLFIVPWIIWLLLRKKEITGRLLLGGLITIILSLIIDLIAVSSGLWSYPVKFIPVGPIFLLPYHLSLVPVAVMFAIQIKPKANSLVKGAIFAAISAFGGMKFFVFIHFYDPKNWLSIYDFCIYIFLFYVAFWFTKIKGFQAISDF</sequence>
<dbReference type="AlphaFoldDB" id="K6D7U2"/>
<feature type="transmembrane region" description="Helical" evidence="1">
    <location>
        <begin position="36"/>
        <end position="55"/>
    </location>
</feature>
<dbReference type="EMBL" id="AJLS01000150">
    <property type="protein sequence ID" value="EKN64153.1"/>
    <property type="molecule type" value="Genomic_DNA"/>
</dbReference>
<protein>
    <submittedName>
        <fullName evidence="2">Uncharacterized protein</fullName>
    </submittedName>
</protein>
<evidence type="ECO:0000313" key="3">
    <source>
        <dbReference type="Proteomes" id="UP000006316"/>
    </source>
</evidence>
<gene>
    <name evidence="2" type="ORF">BABA_23670</name>
</gene>
<reference evidence="2 3" key="1">
    <citation type="journal article" date="2012" name="Front. Microbiol.">
        <title>Redundancy and modularity in membrane-associated dissimilatory nitrate reduction in Bacillus.</title>
        <authorList>
            <person name="Heylen K."/>
            <person name="Keltjens J."/>
        </authorList>
    </citation>
    <scope>NUCLEOTIDE SEQUENCE [LARGE SCALE GENOMIC DNA]</scope>
    <source>
        <strain evidence="3">LMG 21833T</strain>
    </source>
</reference>